<evidence type="ECO:0000259" key="2">
    <source>
        <dbReference type="Pfam" id="PF13439"/>
    </source>
</evidence>
<dbReference type="PANTHER" id="PTHR12526">
    <property type="entry name" value="GLYCOSYLTRANSFERASE"/>
    <property type="match status" value="1"/>
</dbReference>
<protein>
    <submittedName>
        <fullName evidence="3">Glycosyltransferase family 4 protein</fullName>
    </submittedName>
</protein>
<evidence type="ECO:0000313" key="3">
    <source>
        <dbReference type="EMBL" id="TVO57752.1"/>
    </source>
</evidence>
<proteinExistence type="predicted"/>
<dbReference type="AlphaFoldDB" id="A0A557QXV7"/>
<comment type="caution">
    <text evidence="3">The sequence shown here is derived from an EMBL/GenBank/DDBJ whole genome shotgun (WGS) entry which is preliminary data.</text>
</comment>
<dbReference type="InterPro" id="IPR001296">
    <property type="entry name" value="Glyco_trans_1"/>
</dbReference>
<dbReference type="InterPro" id="IPR028098">
    <property type="entry name" value="Glyco_trans_4-like_N"/>
</dbReference>
<dbReference type="EMBL" id="VMNK01000006">
    <property type="protein sequence ID" value="TVO57752.1"/>
    <property type="molecule type" value="Genomic_DNA"/>
</dbReference>
<dbReference type="SUPFAM" id="SSF53756">
    <property type="entry name" value="UDP-Glycosyltransferase/glycogen phosphorylase"/>
    <property type="match status" value="1"/>
</dbReference>
<evidence type="ECO:0000259" key="1">
    <source>
        <dbReference type="Pfam" id="PF00534"/>
    </source>
</evidence>
<dbReference type="Pfam" id="PF13439">
    <property type="entry name" value="Glyco_transf_4"/>
    <property type="match status" value="1"/>
</dbReference>
<dbReference type="CDD" id="cd03801">
    <property type="entry name" value="GT4_PimA-like"/>
    <property type="match status" value="1"/>
</dbReference>
<dbReference type="Pfam" id="PF00534">
    <property type="entry name" value="Glycos_transf_1"/>
    <property type="match status" value="1"/>
</dbReference>
<accession>A0A557QXV7</accession>
<dbReference type="PANTHER" id="PTHR12526:SF630">
    <property type="entry name" value="GLYCOSYLTRANSFERASE"/>
    <property type="match status" value="1"/>
</dbReference>
<keyword evidence="4" id="KW-1185">Reference proteome</keyword>
<keyword evidence="3" id="KW-0808">Transferase</keyword>
<dbReference type="Proteomes" id="UP000319502">
    <property type="component" value="Unassembled WGS sequence"/>
</dbReference>
<feature type="domain" description="Glycosyl transferase family 1" evidence="1">
    <location>
        <begin position="169"/>
        <end position="333"/>
    </location>
</feature>
<sequence length="360" mass="38614">MKVLHIEAGRHLYGGAKQVLYIMQGLAARGVNNLLACPTDAHIAAEARAFAEVLEMPMGGDADPGMVLRLKQAIRTHQPDIVHIHSRRGADIWGGLAARLAGVPCVLSRRVDNPEARWAVSLKYRLFDHVITISEGIRQVLLAEGLAPEKVSCVRSAVDPAPYLHDYDKAAFRADLGFEADTPIVGMVAQLIQRKGHRYLLAALPAVLAEHPTLQVLIYGRGPLEAELRQAVADQGLADNVQLMGFADDLPAQLGCLDLLVHPADMEGLGVSLLQASAARVPIIASRAGGMPEAVIDGENGLLIDVGDVAGLAAAMNRLLGDTDERKRMGDAGWTMVMHAFSIDTMCEGNLAIYEKVLAQ</sequence>
<dbReference type="RefSeq" id="WP_144309207.1">
    <property type="nucleotide sequence ID" value="NZ_VMNK01000006.1"/>
</dbReference>
<dbReference type="Gene3D" id="3.40.50.2000">
    <property type="entry name" value="Glycogen Phosphorylase B"/>
    <property type="match status" value="2"/>
</dbReference>
<gene>
    <name evidence="3" type="ORF">FHP91_08790</name>
</gene>
<evidence type="ECO:0000313" key="4">
    <source>
        <dbReference type="Proteomes" id="UP000319502"/>
    </source>
</evidence>
<organism evidence="3 4">
    <name type="scientific">Denitromonas halophila</name>
    <dbReference type="NCBI Taxonomy" id="1629404"/>
    <lineage>
        <taxon>Bacteria</taxon>
        <taxon>Pseudomonadati</taxon>
        <taxon>Pseudomonadota</taxon>
        <taxon>Betaproteobacteria</taxon>
        <taxon>Rhodocyclales</taxon>
        <taxon>Zoogloeaceae</taxon>
        <taxon>Denitromonas</taxon>
    </lineage>
</organism>
<dbReference type="OrthoDB" id="9805661at2"/>
<name>A0A557QXV7_9RHOO</name>
<reference evidence="3 4" key="1">
    <citation type="submission" date="2019-07" db="EMBL/GenBank/DDBJ databases">
        <title>The pathways for chlorine oxyanion respiration interact through the shared metabolite chlorate.</title>
        <authorList>
            <person name="Barnum T.P."/>
            <person name="Cheng Y."/>
            <person name="Hill K.A."/>
            <person name="Lucas L.N."/>
            <person name="Carlson H.K."/>
            <person name="Coates J.D."/>
        </authorList>
    </citation>
    <scope>NUCLEOTIDE SEQUENCE [LARGE SCALE GENOMIC DNA]</scope>
    <source>
        <strain evidence="3 4">SFB-3</strain>
    </source>
</reference>
<feature type="domain" description="Glycosyltransferase subfamily 4-like N-terminal" evidence="2">
    <location>
        <begin position="14"/>
        <end position="160"/>
    </location>
</feature>
<dbReference type="GO" id="GO:0016757">
    <property type="term" value="F:glycosyltransferase activity"/>
    <property type="evidence" value="ECO:0007669"/>
    <property type="project" value="InterPro"/>
</dbReference>